<dbReference type="EMBL" id="KZ678139">
    <property type="protein sequence ID" value="PSN63952.1"/>
    <property type="molecule type" value="Genomic_DNA"/>
</dbReference>
<dbReference type="PANTHER" id="PTHR28086">
    <property type="entry name" value="UPF0662 PROTEIN YPL260W"/>
    <property type="match status" value="1"/>
</dbReference>
<feature type="region of interest" description="Disordered" evidence="1">
    <location>
        <begin position="457"/>
        <end position="478"/>
    </location>
</feature>
<feature type="compositionally biased region" description="Polar residues" evidence="1">
    <location>
        <begin position="460"/>
        <end position="469"/>
    </location>
</feature>
<dbReference type="Proteomes" id="UP000240883">
    <property type="component" value="Unassembled WGS sequence"/>
</dbReference>
<protein>
    <submittedName>
        <fullName evidence="2">Uncharacterized protein</fullName>
    </submittedName>
</protein>
<evidence type="ECO:0000313" key="2">
    <source>
        <dbReference type="EMBL" id="PSN63952.1"/>
    </source>
</evidence>
<dbReference type="PANTHER" id="PTHR28086:SF1">
    <property type="entry name" value="CU(2+) SUPPRESSING AND BLEOMYCIN SENSITIVE PROTEIN 1"/>
    <property type="match status" value="1"/>
</dbReference>
<proteinExistence type="predicted"/>
<dbReference type="GO" id="GO:0005634">
    <property type="term" value="C:nucleus"/>
    <property type="evidence" value="ECO:0007669"/>
    <property type="project" value="TreeGrafter"/>
</dbReference>
<dbReference type="Pfam" id="PF10303">
    <property type="entry name" value="DUF2408"/>
    <property type="match status" value="2"/>
</dbReference>
<reference evidence="2 3" key="1">
    <citation type="journal article" date="2018" name="Front. Microbiol.">
        <title>Genome-Wide Analysis of Corynespora cassiicola Leaf Fall Disease Putative Effectors.</title>
        <authorList>
            <person name="Lopez D."/>
            <person name="Ribeiro S."/>
            <person name="Label P."/>
            <person name="Fumanal B."/>
            <person name="Venisse J.S."/>
            <person name="Kohler A."/>
            <person name="de Oliveira R.R."/>
            <person name="Labutti K."/>
            <person name="Lipzen A."/>
            <person name="Lail K."/>
            <person name="Bauer D."/>
            <person name="Ohm R.A."/>
            <person name="Barry K.W."/>
            <person name="Spatafora J."/>
            <person name="Grigoriev I.V."/>
            <person name="Martin F.M."/>
            <person name="Pujade-Renaud V."/>
        </authorList>
    </citation>
    <scope>NUCLEOTIDE SEQUENCE [LARGE SCALE GENOMIC DNA]</scope>
    <source>
        <strain evidence="2 3">Philippines</strain>
    </source>
</reference>
<keyword evidence="3" id="KW-1185">Reference proteome</keyword>
<sequence length="478" mass="54694">MTDSPAVRIPLDPKEQPILDKLLAVRTKLELLKQDRSTYVKSQDVLELYDQVMEQVVVLNDIRTTKRLEQNRVDTVLDDCFQLISLSYMTIGKNHEAPAIYSFVSTTKRLLDHLKEATFYSPKDLESIGGRLQDSRRYIERGKEAYSPHLMTLLEARIQVCEETLKELELNLSHLTPDLTPKYDKLVSILRSLSACNTRSKFPNAEVDDYLEQLKELQEELRPYGIVAYESTGTREEKLAEMAEKLQLTMAHPEPAPEAKKLIETLLQRNFIWVATIKAKQGRIAPAFQETYDKLLGIRNKLEKLTLTQAWSLRETDLWNYQRQLDRIDESRVDGNFVDALGRPADLYEQRTLLYLLRKSYATIYQLIVSSEPVSEALLPIYNQLSTLRKCLLEVKKLGGVSSPRELYPYSMKLNSIDNMRVDGKFMVGNEIPDGQGSVTQLLEECFELAYELRNEAEDSSSADQTPGSESGREVLAA</sequence>
<evidence type="ECO:0000256" key="1">
    <source>
        <dbReference type="SAM" id="MobiDB-lite"/>
    </source>
</evidence>
<dbReference type="AlphaFoldDB" id="A0A2T2NEU0"/>
<accession>A0A2T2NEU0</accession>
<dbReference type="STRING" id="1448308.A0A2T2NEU0"/>
<organism evidence="2 3">
    <name type="scientific">Corynespora cassiicola Philippines</name>
    <dbReference type="NCBI Taxonomy" id="1448308"/>
    <lineage>
        <taxon>Eukaryota</taxon>
        <taxon>Fungi</taxon>
        <taxon>Dikarya</taxon>
        <taxon>Ascomycota</taxon>
        <taxon>Pezizomycotina</taxon>
        <taxon>Dothideomycetes</taxon>
        <taxon>Pleosporomycetidae</taxon>
        <taxon>Pleosporales</taxon>
        <taxon>Corynesporascaceae</taxon>
        <taxon>Corynespora</taxon>
    </lineage>
</organism>
<evidence type="ECO:0000313" key="3">
    <source>
        <dbReference type="Proteomes" id="UP000240883"/>
    </source>
</evidence>
<name>A0A2T2NEU0_CORCC</name>
<dbReference type="InterPro" id="IPR018810">
    <property type="entry name" value="UPF0662"/>
</dbReference>
<dbReference type="OrthoDB" id="2011986at2759"/>
<dbReference type="GO" id="GO:0005737">
    <property type="term" value="C:cytoplasm"/>
    <property type="evidence" value="ECO:0007669"/>
    <property type="project" value="TreeGrafter"/>
</dbReference>
<gene>
    <name evidence="2" type="ORF">BS50DRAFT_558229</name>
</gene>